<evidence type="ECO:0000256" key="1">
    <source>
        <dbReference type="SAM" id="SignalP"/>
    </source>
</evidence>
<feature type="signal peptide" evidence="1">
    <location>
        <begin position="1"/>
        <end position="25"/>
    </location>
</feature>
<dbReference type="RefSeq" id="WP_011734832.1">
    <property type="nucleotide sequence ID" value="NC_008609.1"/>
</dbReference>
<dbReference type="HOGENOM" id="CLU_032382_1_0_7"/>
<dbReference type="Gene3D" id="2.40.160.10">
    <property type="entry name" value="Porin"/>
    <property type="match status" value="1"/>
</dbReference>
<dbReference type="AlphaFoldDB" id="A1AMF2"/>
<dbReference type="OrthoDB" id="8735103at2"/>
<dbReference type="STRING" id="338966.Ppro_0893"/>
<dbReference type="EMBL" id="CP000482">
    <property type="protein sequence ID" value="ABK98522.1"/>
    <property type="molecule type" value="Genomic_DNA"/>
</dbReference>
<dbReference type="SUPFAM" id="SSF56935">
    <property type="entry name" value="Porins"/>
    <property type="match status" value="1"/>
</dbReference>
<keyword evidence="1" id="KW-0732">Signal</keyword>
<accession>A1AMF2</accession>
<evidence type="ECO:0008006" key="4">
    <source>
        <dbReference type="Google" id="ProtNLM"/>
    </source>
</evidence>
<dbReference type="InterPro" id="IPR023614">
    <property type="entry name" value="Porin_dom_sf"/>
</dbReference>
<dbReference type="Proteomes" id="UP000006732">
    <property type="component" value="Chromosome"/>
</dbReference>
<keyword evidence="3" id="KW-1185">Reference proteome</keyword>
<gene>
    <name evidence="2" type="ordered locus">Ppro_0893</name>
</gene>
<protein>
    <recommendedName>
        <fullName evidence="4">Porin domain-containing protein</fullName>
    </recommendedName>
</protein>
<dbReference type="eggNOG" id="COG3203">
    <property type="taxonomic scope" value="Bacteria"/>
</dbReference>
<feature type="chain" id="PRO_5002632492" description="Porin domain-containing protein" evidence="1">
    <location>
        <begin position="26"/>
        <end position="442"/>
    </location>
</feature>
<organism evidence="2 3">
    <name type="scientific">Pelobacter propionicus (strain DSM 2379 / NBRC 103807 / OttBd1)</name>
    <dbReference type="NCBI Taxonomy" id="338966"/>
    <lineage>
        <taxon>Bacteria</taxon>
        <taxon>Pseudomonadati</taxon>
        <taxon>Thermodesulfobacteriota</taxon>
        <taxon>Desulfuromonadia</taxon>
        <taxon>Desulfuromonadales</taxon>
        <taxon>Desulfuromonadaceae</taxon>
        <taxon>Pelobacter</taxon>
    </lineage>
</organism>
<evidence type="ECO:0000313" key="3">
    <source>
        <dbReference type="Proteomes" id="UP000006732"/>
    </source>
</evidence>
<proteinExistence type="predicted"/>
<name>A1AMF2_PELPD</name>
<reference evidence="2 3" key="1">
    <citation type="submission" date="2006-10" db="EMBL/GenBank/DDBJ databases">
        <title>Complete sequence of chromosome of Pelobacter propionicus DSM 2379.</title>
        <authorList>
            <consortium name="US DOE Joint Genome Institute"/>
            <person name="Copeland A."/>
            <person name="Lucas S."/>
            <person name="Lapidus A."/>
            <person name="Barry K."/>
            <person name="Detter J.C."/>
            <person name="Glavina del Rio T."/>
            <person name="Hammon N."/>
            <person name="Israni S."/>
            <person name="Dalin E."/>
            <person name="Tice H."/>
            <person name="Pitluck S."/>
            <person name="Saunders E."/>
            <person name="Brettin T."/>
            <person name="Bruce D."/>
            <person name="Han C."/>
            <person name="Tapia R."/>
            <person name="Schmutz J."/>
            <person name="Larimer F."/>
            <person name="Land M."/>
            <person name="Hauser L."/>
            <person name="Kyrpides N."/>
            <person name="Kim E."/>
            <person name="Lovley D."/>
            <person name="Richardson P."/>
        </authorList>
    </citation>
    <scope>NUCLEOTIDE SEQUENCE [LARGE SCALE GENOMIC DNA]</scope>
    <source>
        <strain evidence="3">DSM 2379 / NBRC 103807 / OttBd1</strain>
    </source>
</reference>
<sequence>MKKRTTLALGLCMAASLTATNPASAAFTVGGENGWQLSTDGIVDVFATYHTTTRIKSADATNRGIAWLDNNTFDETNQRFGIGVGLLPSVVAFNIKAPTTNGIDSTVRVGIYPSIQNGNQGGPSNRRFSVGGNIDFREMFYTAKGKYGEFLAGRALNLYQGKNILTDMTLLTAGTVGARDNTVTLGHIGFGYLYTGFGPQMRYTTPEFLPGTKFAIAIGEPYNISSEGGDKTNLPRVEAELSYAQTYKSGAKAQAWLSGIYQRSTRKTSDNVTAATLNLDGTTTPGSSVPNPRAGDHLESIGGAYGIGGGYKGVELLFSGYGGRGLGMVSAQDGTLGSTDSAGQARLFWGFLAQATYQINPTWKVGINYGQSRLEETDQDTIDRNNGTYAAAKKQESGVFSVTYNLNSFTQFVAEYILARQTWHDGAHQTSNQFAFGTMFYW</sequence>
<dbReference type="KEGG" id="ppd:Ppro_0893"/>
<evidence type="ECO:0000313" key="2">
    <source>
        <dbReference type="EMBL" id="ABK98522.1"/>
    </source>
</evidence>